<keyword evidence="3 9" id="KW-1003">Cell membrane</keyword>
<protein>
    <recommendedName>
        <fullName evidence="9">Apolipoprotein N-acyltransferase</fullName>
        <shortName evidence="9">ALP N-acyltransferase</shortName>
        <ecNumber evidence="9">2.3.1.269</ecNumber>
    </recommendedName>
</protein>
<dbReference type="UniPathway" id="UPA00666"/>
<keyword evidence="7 9" id="KW-0472">Membrane</keyword>
<organism evidence="11 12">
    <name type="scientific">Pacificimonas flava</name>
    <dbReference type="NCBI Taxonomy" id="1234595"/>
    <lineage>
        <taxon>Bacteria</taxon>
        <taxon>Pseudomonadati</taxon>
        <taxon>Pseudomonadota</taxon>
        <taxon>Alphaproteobacteria</taxon>
        <taxon>Sphingomonadales</taxon>
        <taxon>Sphingosinicellaceae</taxon>
        <taxon>Pacificimonas</taxon>
    </lineage>
</organism>
<keyword evidence="11" id="KW-0449">Lipoprotein</keyword>
<feature type="transmembrane region" description="Helical" evidence="9">
    <location>
        <begin position="57"/>
        <end position="78"/>
    </location>
</feature>
<comment type="function">
    <text evidence="9">Catalyzes the phospholipid dependent N-acylation of the N-terminal cysteine of apolipoprotein, the last step in lipoprotein maturation.</text>
</comment>
<dbReference type="GO" id="GO:0016410">
    <property type="term" value="F:N-acyltransferase activity"/>
    <property type="evidence" value="ECO:0007669"/>
    <property type="project" value="UniProtKB-UniRule"/>
</dbReference>
<evidence type="ECO:0000256" key="8">
    <source>
        <dbReference type="ARBA" id="ARBA00023315"/>
    </source>
</evidence>
<dbReference type="Pfam" id="PF20154">
    <property type="entry name" value="LNT_N"/>
    <property type="match status" value="1"/>
</dbReference>
<proteinExistence type="inferred from homology"/>
<comment type="similarity">
    <text evidence="2 9">Belongs to the CN hydrolase family. Apolipoprotein N-acyltransferase subfamily.</text>
</comment>
<dbReference type="NCBIfam" id="TIGR00546">
    <property type="entry name" value="lnt"/>
    <property type="match status" value="1"/>
</dbReference>
<dbReference type="EMBL" id="NFZT01000001">
    <property type="protein sequence ID" value="OWV32134.1"/>
    <property type="molecule type" value="Genomic_DNA"/>
</dbReference>
<evidence type="ECO:0000256" key="6">
    <source>
        <dbReference type="ARBA" id="ARBA00022989"/>
    </source>
</evidence>
<dbReference type="Pfam" id="PF00795">
    <property type="entry name" value="CN_hydrolase"/>
    <property type="match status" value="1"/>
</dbReference>
<dbReference type="PANTHER" id="PTHR38686">
    <property type="entry name" value="APOLIPOPROTEIN N-ACYLTRANSFERASE"/>
    <property type="match status" value="1"/>
</dbReference>
<name>A0A219B1Q7_9SPHN</name>
<dbReference type="Gene3D" id="3.60.110.10">
    <property type="entry name" value="Carbon-nitrogen hydrolase"/>
    <property type="match status" value="1"/>
</dbReference>
<comment type="subcellular location">
    <subcellularLocation>
        <location evidence="1 9">Cell membrane</location>
        <topology evidence="1 9">Multi-pass membrane protein</topology>
    </subcellularLocation>
</comment>
<dbReference type="GO" id="GO:0042158">
    <property type="term" value="P:lipoprotein biosynthetic process"/>
    <property type="evidence" value="ECO:0007669"/>
    <property type="project" value="UniProtKB-UniRule"/>
</dbReference>
<keyword evidence="6 9" id="KW-1133">Transmembrane helix</keyword>
<dbReference type="OrthoDB" id="9804277at2"/>
<dbReference type="Proteomes" id="UP000198462">
    <property type="component" value="Unassembled WGS sequence"/>
</dbReference>
<dbReference type="EC" id="2.3.1.269" evidence="9"/>
<gene>
    <name evidence="9" type="primary">lnt</name>
    <name evidence="11" type="ORF">B5C34_00830</name>
</gene>
<keyword evidence="8 9" id="KW-0012">Acyltransferase</keyword>
<dbReference type="PANTHER" id="PTHR38686:SF1">
    <property type="entry name" value="APOLIPOPROTEIN N-ACYLTRANSFERASE"/>
    <property type="match status" value="1"/>
</dbReference>
<evidence type="ECO:0000256" key="5">
    <source>
        <dbReference type="ARBA" id="ARBA00022692"/>
    </source>
</evidence>
<evidence type="ECO:0000259" key="10">
    <source>
        <dbReference type="PROSITE" id="PS50263"/>
    </source>
</evidence>
<keyword evidence="4 9" id="KW-0808">Transferase</keyword>
<evidence type="ECO:0000256" key="2">
    <source>
        <dbReference type="ARBA" id="ARBA00010065"/>
    </source>
</evidence>
<evidence type="ECO:0000256" key="4">
    <source>
        <dbReference type="ARBA" id="ARBA00022679"/>
    </source>
</evidence>
<feature type="transmembrane region" description="Helical" evidence="9">
    <location>
        <begin position="12"/>
        <end position="45"/>
    </location>
</feature>
<dbReference type="SUPFAM" id="SSF56317">
    <property type="entry name" value="Carbon-nitrogen hydrolase"/>
    <property type="match status" value="1"/>
</dbReference>
<sequence>MALRMGLWRRRALLFAAGGLGGLGFAPFGLWPVTLVSLAVLCLVVETGARNGAGRGSVFVSAWAWAFGNFLAGQYWIAHAFQFQANMPAWLGWVAVVGLSMFMATYPAVAAALASRFRKAPMARALAFAGAWMLTEWLRGYLMTGFGWNPLGITTLSLGPAAQGASWVGALGMSGVMLLAGYAIMLTAAEVRRHWREGWVFAPLAEPLGGGRALLAPLATALILGWLTQGDPTPSDTRVDIVQANIPQEEKYAEGAFYRNLQRYIDLSPPPGGEARLLIWPEAAIPRTLDTRPDLRRDLAVLLLGERDLFLTGALKLVPGQSSDDPWAGLNSLYAIGPDGGIHARYDKQRLVPYGEYLPLRPVLSRIGLDSFAPSSVDTYAGTRPRVMALPGFPDLVAMICYEAVYAEQADGATRPAWLLNVSNDAWFSDGGAAMHLAHARLRAIEQGLPLVRSTPTGISAVIDPYGEVIASLPRHEAGVIQASLPLPRAETLFARTGNALPIALALFLLAGALALPARSRRS</sequence>
<accession>A0A219B1Q7</accession>
<keyword evidence="5 9" id="KW-0812">Transmembrane</keyword>
<evidence type="ECO:0000256" key="7">
    <source>
        <dbReference type="ARBA" id="ARBA00023136"/>
    </source>
</evidence>
<comment type="catalytic activity">
    <reaction evidence="9">
        <text>N-terminal S-1,2-diacyl-sn-glyceryl-L-cysteinyl-[lipoprotein] + a glycerophospholipid = N-acyl-S-1,2-diacyl-sn-glyceryl-L-cysteinyl-[lipoprotein] + a 2-acyl-sn-glycero-3-phospholipid + H(+)</text>
        <dbReference type="Rhea" id="RHEA:48228"/>
        <dbReference type="Rhea" id="RHEA-COMP:14681"/>
        <dbReference type="Rhea" id="RHEA-COMP:14684"/>
        <dbReference type="ChEBI" id="CHEBI:15378"/>
        <dbReference type="ChEBI" id="CHEBI:136912"/>
        <dbReference type="ChEBI" id="CHEBI:140656"/>
        <dbReference type="ChEBI" id="CHEBI:140657"/>
        <dbReference type="ChEBI" id="CHEBI:140660"/>
        <dbReference type="EC" id="2.3.1.269"/>
    </reaction>
</comment>
<evidence type="ECO:0000313" key="12">
    <source>
        <dbReference type="Proteomes" id="UP000198462"/>
    </source>
</evidence>
<dbReference type="InterPro" id="IPR045378">
    <property type="entry name" value="LNT_N"/>
</dbReference>
<dbReference type="PROSITE" id="PS50263">
    <property type="entry name" value="CN_HYDROLASE"/>
    <property type="match status" value="1"/>
</dbReference>
<feature type="transmembrane region" description="Helical" evidence="9">
    <location>
        <begin position="164"/>
        <end position="188"/>
    </location>
</feature>
<reference evidence="12" key="1">
    <citation type="submission" date="2017-05" db="EMBL/GenBank/DDBJ databases">
        <authorList>
            <person name="Lin X."/>
        </authorList>
    </citation>
    <scope>NUCLEOTIDE SEQUENCE [LARGE SCALE GENOMIC DNA]</scope>
    <source>
        <strain evidence="12">JLT2012</strain>
    </source>
</reference>
<feature type="transmembrane region" description="Helical" evidence="9">
    <location>
        <begin position="500"/>
        <end position="518"/>
    </location>
</feature>
<feature type="transmembrane region" description="Helical" evidence="9">
    <location>
        <begin position="90"/>
        <end position="113"/>
    </location>
</feature>
<dbReference type="InterPro" id="IPR036526">
    <property type="entry name" value="C-N_Hydrolase_sf"/>
</dbReference>
<dbReference type="CDD" id="cd07571">
    <property type="entry name" value="ALP_N-acyl_transferase"/>
    <property type="match status" value="1"/>
</dbReference>
<dbReference type="InterPro" id="IPR004563">
    <property type="entry name" value="Apolipo_AcylTrfase"/>
</dbReference>
<evidence type="ECO:0000256" key="9">
    <source>
        <dbReference type="HAMAP-Rule" id="MF_01148"/>
    </source>
</evidence>
<dbReference type="InterPro" id="IPR003010">
    <property type="entry name" value="C-N_Hydrolase"/>
</dbReference>
<keyword evidence="12" id="KW-1185">Reference proteome</keyword>
<feature type="domain" description="CN hydrolase" evidence="10">
    <location>
        <begin position="242"/>
        <end position="487"/>
    </location>
</feature>
<comment type="caution">
    <text evidence="11">The sequence shown here is derived from an EMBL/GenBank/DDBJ whole genome shotgun (WGS) entry which is preliminary data.</text>
</comment>
<dbReference type="GO" id="GO:0005886">
    <property type="term" value="C:plasma membrane"/>
    <property type="evidence" value="ECO:0007669"/>
    <property type="project" value="UniProtKB-SubCell"/>
</dbReference>
<comment type="pathway">
    <text evidence="9">Protein modification; lipoprotein biosynthesis (N-acyl transfer).</text>
</comment>
<evidence type="ECO:0000313" key="11">
    <source>
        <dbReference type="EMBL" id="OWV32134.1"/>
    </source>
</evidence>
<evidence type="ECO:0000256" key="3">
    <source>
        <dbReference type="ARBA" id="ARBA00022475"/>
    </source>
</evidence>
<evidence type="ECO:0000256" key="1">
    <source>
        <dbReference type="ARBA" id="ARBA00004651"/>
    </source>
</evidence>
<dbReference type="HAMAP" id="MF_01148">
    <property type="entry name" value="Lnt"/>
    <property type="match status" value="1"/>
</dbReference>
<feature type="transmembrane region" description="Helical" evidence="9">
    <location>
        <begin position="125"/>
        <end position="144"/>
    </location>
</feature>
<dbReference type="AlphaFoldDB" id="A0A219B1Q7"/>